<evidence type="ECO:0000313" key="3">
    <source>
        <dbReference type="RefSeq" id="XP_015882178.1"/>
    </source>
</evidence>
<dbReference type="PRINTS" id="PR00625">
    <property type="entry name" value="JDOMAIN"/>
</dbReference>
<dbReference type="RefSeq" id="XP_015882178.3">
    <property type="nucleotide sequence ID" value="XM_016026692.4"/>
</dbReference>
<feature type="compositionally biased region" description="Low complexity" evidence="1">
    <location>
        <begin position="510"/>
        <end position="519"/>
    </location>
</feature>
<feature type="compositionally biased region" description="Basic and acidic residues" evidence="1">
    <location>
        <begin position="520"/>
        <end position="530"/>
    </location>
</feature>
<evidence type="ECO:0000256" key="1">
    <source>
        <dbReference type="SAM" id="MobiDB-lite"/>
    </source>
</evidence>
<dbReference type="InterPro" id="IPR056988">
    <property type="entry name" value="Zn_ribbon_pln"/>
</dbReference>
<dbReference type="PANTHER" id="PTHR44137:SF51">
    <property type="entry name" value="MOLECULAR CHAPERONE HSP40_DNAJ FAMILY PROTEIN"/>
    <property type="match status" value="1"/>
</dbReference>
<accession>A0A6P3ZR70</accession>
<feature type="domain" description="J" evidence="2">
    <location>
        <begin position="66"/>
        <end position="130"/>
    </location>
</feature>
<dbReference type="Pfam" id="PF23551">
    <property type="entry name" value="Zn_ribbon_20"/>
    <property type="match status" value="1"/>
</dbReference>
<reference evidence="3" key="1">
    <citation type="submission" date="2022-04" db="UniProtKB">
        <authorList>
            <consortium name="RefSeq"/>
        </authorList>
    </citation>
    <scope>IDENTIFICATION</scope>
    <source>
        <tissue evidence="3">In vitro plantlets</tissue>
    </source>
</reference>
<protein>
    <submittedName>
        <fullName evidence="3">uncharacterized protein LOC107418027</fullName>
    </submittedName>
</protein>
<feature type="region of interest" description="Disordered" evidence="1">
    <location>
        <begin position="326"/>
        <end position="389"/>
    </location>
</feature>
<dbReference type="RefSeq" id="XP_015882178.1">
    <property type="nucleotide sequence ID" value="XM_016026692.2"/>
</dbReference>
<dbReference type="GeneID" id="107418027"/>
<dbReference type="Gene3D" id="1.10.287.110">
    <property type="entry name" value="DnaJ domain"/>
    <property type="match status" value="1"/>
</dbReference>
<dbReference type="PROSITE" id="PS50076">
    <property type="entry name" value="DNAJ_2"/>
    <property type="match status" value="1"/>
</dbReference>
<dbReference type="SUPFAM" id="SSF46565">
    <property type="entry name" value="Chaperone J-domain"/>
    <property type="match status" value="1"/>
</dbReference>
<gene>
    <name evidence="3" type="primary">LOC107418027</name>
</gene>
<feature type="region of interest" description="Disordered" evidence="1">
    <location>
        <begin position="498"/>
        <end position="530"/>
    </location>
</feature>
<feature type="compositionally biased region" description="Basic and acidic residues" evidence="1">
    <location>
        <begin position="326"/>
        <end position="343"/>
    </location>
</feature>
<name>A0A6P3ZR70_ZIZJJ</name>
<feature type="compositionally biased region" description="Low complexity" evidence="1">
    <location>
        <begin position="351"/>
        <end position="360"/>
    </location>
</feature>
<organism evidence="3">
    <name type="scientific">Ziziphus jujuba</name>
    <name type="common">Chinese jujube</name>
    <name type="synonym">Ziziphus sativa</name>
    <dbReference type="NCBI Taxonomy" id="326968"/>
    <lineage>
        <taxon>Eukaryota</taxon>
        <taxon>Viridiplantae</taxon>
        <taxon>Streptophyta</taxon>
        <taxon>Embryophyta</taxon>
        <taxon>Tracheophyta</taxon>
        <taxon>Spermatophyta</taxon>
        <taxon>Magnoliopsida</taxon>
        <taxon>eudicotyledons</taxon>
        <taxon>Gunneridae</taxon>
        <taxon>Pentapetalae</taxon>
        <taxon>rosids</taxon>
        <taxon>fabids</taxon>
        <taxon>Rosales</taxon>
        <taxon>Rhamnaceae</taxon>
        <taxon>Paliureae</taxon>
        <taxon>Ziziphus</taxon>
    </lineage>
</organism>
<dbReference type="Pfam" id="PF00226">
    <property type="entry name" value="DnaJ"/>
    <property type="match status" value="1"/>
</dbReference>
<evidence type="ECO:0000259" key="2">
    <source>
        <dbReference type="PROSITE" id="PS50076"/>
    </source>
</evidence>
<dbReference type="PANTHER" id="PTHR44137">
    <property type="entry name" value="BNAC03G44070D PROTEIN"/>
    <property type="match status" value="1"/>
</dbReference>
<proteinExistence type="predicted"/>
<dbReference type="InterPro" id="IPR036869">
    <property type="entry name" value="J_dom_sf"/>
</dbReference>
<dbReference type="InterPro" id="IPR001623">
    <property type="entry name" value="DnaJ_domain"/>
</dbReference>
<dbReference type="SMART" id="SM00271">
    <property type="entry name" value="DnaJ"/>
    <property type="match status" value="1"/>
</dbReference>
<dbReference type="InterPro" id="IPR024593">
    <property type="entry name" value="DUF3444"/>
</dbReference>
<dbReference type="Pfam" id="PF11926">
    <property type="entry name" value="DUF3444"/>
    <property type="match status" value="1"/>
</dbReference>
<dbReference type="CDD" id="cd06257">
    <property type="entry name" value="DnaJ"/>
    <property type="match status" value="1"/>
</dbReference>
<sequence length="808" mass="91014">MECNKEEALKAKEIAEKKFTGLDINGAKRFALKAQNLYPELDGIPQFLAILDVYIAAEKRTNGEVDWYRILGVDPLADGATIRKQYRRLALIVHPDRNKSVGADGAFKLVSEAWTLLSDKGRRTLYDQKRNLRSIYEQVSDGRSSISTGQNGFPNLFNSNNSNGRYHQRPAYYWPPPAPSQESRPTFWTMCIDCKMQFEYLRRFINHNLVCANCHKPFLAFETPPPPLKGNASSTLWNSYQRRQNSSPQTVMNNSYPPGRTPASTTNVGLAGLSGIGSSERNFRAGIFSAAGGVESTPAATFSAAQAAGTLRPAFERLKRRLEEASIDGKREENHKIKSHDFKVAGGGLTSGSSGAGSSSVLRRDKPQKRRRANGHETATQMGTGNGGVFKETIFGSQKGSFGAKRMNIAGNGRVNCTRELSQLEMRTILIVKAKKEIRKKLNEWGIDGVFKTQYKVEEREKEKAKEKTANPGVKADMSKYQELLDAKREEYARKCAPVKSDVDSDTKGPVPVSMSVPDPDFHDFDGDRTEKSFRSNEVWAAYDEDDGMPRYYAMIHSVISLDPFKMRISWLNSKSNDELAPLNWIVSGFPKTSGDFRVGKHAVSRCLNSFSHKVKWTKGIRGTIKIYPAKGDIWALYRNWSPDWNALTPDELIHKYDMVEVLEDYNEERGVNVAPLIKVAGFKTLFRKHPDPSKIRTIPREEMFRFSHQVPSYFFTGLEAHSPPKDCWELDPASTPLELLQVIAEANVEAMETTAKAKIENPLECLKNPTIEEVMNNGRETIQRGNETKEKNLLVYSRRRLREGKRL</sequence>